<organism evidence="1 2">
    <name type="scientific">Zophobas morio</name>
    <dbReference type="NCBI Taxonomy" id="2755281"/>
    <lineage>
        <taxon>Eukaryota</taxon>
        <taxon>Metazoa</taxon>
        <taxon>Ecdysozoa</taxon>
        <taxon>Arthropoda</taxon>
        <taxon>Hexapoda</taxon>
        <taxon>Insecta</taxon>
        <taxon>Pterygota</taxon>
        <taxon>Neoptera</taxon>
        <taxon>Endopterygota</taxon>
        <taxon>Coleoptera</taxon>
        <taxon>Polyphaga</taxon>
        <taxon>Cucujiformia</taxon>
        <taxon>Tenebrionidae</taxon>
        <taxon>Zophobas</taxon>
    </lineage>
</organism>
<reference evidence="1" key="1">
    <citation type="journal article" date="2023" name="G3 (Bethesda)">
        <title>Whole genome assemblies of Zophobas morio and Tenebrio molitor.</title>
        <authorList>
            <person name="Kaur S."/>
            <person name="Stinson S.A."/>
            <person name="diCenzo G.C."/>
        </authorList>
    </citation>
    <scope>NUCLEOTIDE SEQUENCE</scope>
    <source>
        <strain evidence="1">QUZm001</strain>
    </source>
</reference>
<proteinExistence type="predicted"/>
<dbReference type="AlphaFoldDB" id="A0AA38IZF4"/>
<comment type="caution">
    <text evidence="1">The sequence shown here is derived from an EMBL/GenBank/DDBJ whole genome shotgun (WGS) entry which is preliminary data.</text>
</comment>
<dbReference type="Proteomes" id="UP001168821">
    <property type="component" value="Unassembled WGS sequence"/>
</dbReference>
<evidence type="ECO:0000313" key="1">
    <source>
        <dbReference type="EMBL" id="KAJ3666150.1"/>
    </source>
</evidence>
<protein>
    <submittedName>
        <fullName evidence="1">Uncharacterized protein</fullName>
    </submittedName>
</protein>
<dbReference type="EMBL" id="JALNTZ010000001">
    <property type="protein sequence ID" value="KAJ3666150.1"/>
    <property type="molecule type" value="Genomic_DNA"/>
</dbReference>
<evidence type="ECO:0000313" key="2">
    <source>
        <dbReference type="Proteomes" id="UP001168821"/>
    </source>
</evidence>
<gene>
    <name evidence="1" type="ORF">Zmor_001604</name>
</gene>
<keyword evidence="2" id="KW-1185">Reference proteome</keyword>
<sequence length="99" mass="11640">MWYHKLNSSVQCHMGRERDIARWDKRNYMDLFVGIFREGPEDVISEGSLRRTKLNSYLDAYQQVLNLSNEINIKTVLETNHKKEVILVLLWELSSIVGS</sequence>
<name>A0AA38IZF4_9CUCU</name>
<accession>A0AA38IZF4</accession>